<gene>
    <name evidence="2" type="ORF">THITH_00220</name>
</gene>
<reference evidence="2 3" key="1">
    <citation type="submission" date="2013-12" db="EMBL/GenBank/DDBJ databases">
        <authorList>
            <consortium name="DOE Joint Genome Institute"/>
            <person name="Muyzer G."/>
            <person name="Huntemann M."/>
            <person name="Han J."/>
            <person name="Chen A."/>
            <person name="Kyrpides N."/>
            <person name="Mavromatis K."/>
            <person name="Markowitz V."/>
            <person name="Palaniappan K."/>
            <person name="Ivanova N."/>
            <person name="Schaumberg A."/>
            <person name="Pati A."/>
            <person name="Liolios K."/>
            <person name="Nordberg H.P."/>
            <person name="Cantor M.N."/>
            <person name="Hua S.X."/>
            <person name="Woyke T."/>
        </authorList>
    </citation>
    <scope>NUCLEOTIDE SEQUENCE [LARGE SCALE GENOMIC DNA]</scope>
    <source>
        <strain evidence="2 3">ARh 1</strain>
    </source>
</reference>
<dbReference type="RefSeq" id="WP_006746547.1">
    <property type="nucleotide sequence ID" value="NZ_CP007029.1"/>
</dbReference>
<dbReference type="AlphaFoldDB" id="W0DE88"/>
<dbReference type="STRING" id="713585.THITH_00220"/>
<dbReference type="Proteomes" id="UP000005289">
    <property type="component" value="Chromosome"/>
</dbReference>
<name>W0DE88_9GAMM</name>
<protein>
    <submittedName>
        <fullName evidence="2">Uncharacterized protein</fullName>
    </submittedName>
</protein>
<evidence type="ECO:0000313" key="2">
    <source>
        <dbReference type="EMBL" id="AHE96954.1"/>
    </source>
</evidence>
<dbReference type="HOGENOM" id="CLU_195982_1_1_6"/>
<keyword evidence="3" id="KW-1185">Reference proteome</keyword>
<accession>W0DE88</accession>
<dbReference type="EMBL" id="CP007029">
    <property type="protein sequence ID" value="AHE96954.1"/>
    <property type="molecule type" value="Genomic_DNA"/>
</dbReference>
<proteinExistence type="predicted"/>
<evidence type="ECO:0000256" key="1">
    <source>
        <dbReference type="SAM" id="MobiDB-lite"/>
    </source>
</evidence>
<feature type="region of interest" description="Disordered" evidence="1">
    <location>
        <begin position="46"/>
        <end position="67"/>
    </location>
</feature>
<organism evidence="2 3">
    <name type="scientific">Thioalkalivibrio paradoxus ARh 1</name>
    <dbReference type="NCBI Taxonomy" id="713585"/>
    <lineage>
        <taxon>Bacteria</taxon>
        <taxon>Pseudomonadati</taxon>
        <taxon>Pseudomonadota</taxon>
        <taxon>Gammaproteobacteria</taxon>
        <taxon>Chromatiales</taxon>
        <taxon>Ectothiorhodospiraceae</taxon>
        <taxon>Thioalkalivibrio</taxon>
    </lineage>
</organism>
<evidence type="ECO:0000313" key="3">
    <source>
        <dbReference type="Proteomes" id="UP000005289"/>
    </source>
</evidence>
<dbReference type="OrthoDB" id="344755at2"/>
<sequence length="67" mass="7556">MSDAVLHPEYITDAEGHRKSVVLPLEEYEALMEDLADLAIVAERRSEPVHSHQAVKAELERDGYLPD</sequence>
<dbReference type="KEGG" id="tti:THITH_00220"/>